<dbReference type="EMBL" id="LATX01002554">
    <property type="protein sequence ID" value="KTB27419.1"/>
    <property type="molecule type" value="Genomic_DNA"/>
</dbReference>
<gene>
    <name evidence="2" type="ORF">WG66_19974</name>
</gene>
<dbReference type="eggNOG" id="KOG1211">
    <property type="taxonomic scope" value="Eukaryota"/>
</dbReference>
<dbReference type="AlphaFoldDB" id="A0A0W0ETT9"/>
<dbReference type="Pfam" id="PF01425">
    <property type="entry name" value="Amidase"/>
    <property type="match status" value="1"/>
</dbReference>
<dbReference type="InterPro" id="IPR036928">
    <property type="entry name" value="AS_sf"/>
</dbReference>
<dbReference type="PANTHER" id="PTHR42678">
    <property type="entry name" value="AMIDASE"/>
    <property type="match status" value="1"/>
</dbReference>
<dbReference type="Proteomes" id="UP000054988">
    <property type="component" value="Unassembled WGS sequence"/>
</dbReference>
<evidence type="ECO:0000313" key="2">
    <source>
        <dbReference type="EMBL" id="KTB27419.1"/>
    </source>
</evidence>
<reference evidence="2 3" key="1">
    <citation type="submission" date="2015-12" db="EMBL/GenBank/DDBJ databases">
        <title>Draft genome sequence of Moniliophthora roreri, the causal agent of frosty pod rot of cacao.</title>
        <authorList>
            <person name="Aime M.C."/>
            <person name="Diaz-Valderrama J.R."/>
            <person name="Kijpornyongpan T."/>
            <person name="Phillips-Mora W."/>
        </authorList>
    </citation>
    <scope>NUCLEOTIDE SEQUENCE [LARGE SCALE GENOMIC DNA]</scope>
    <source>
        <strain evidence="2 3">MCA 2952</strain>
    </source>
</reference>
<sequence>MAQELPDLYEAGILDLQEGLDSCHYTSVELVKAYLARINEVNPYVRAVLETNPMALQQAEQLDVERREKGKRTVLHGIPVLLKDNIATLSSEGMNTTAGSLALLNSVVPDDAGIVKRLREAGAIILGKTNMSELAHFRGDTVPCGWSARGGQCLSPYHPQGDSCGSSSGSGVAASVGLATVTIGTETSGSICFPSSNNNIVGIKPTVGLTSRAGVIPISGAQDTVGPMTRSVEDAAIVLSIIAGEDENDGRTLSQPLPVPDYIRSLDTHALRGKRIGVPRKNVLTNHLVHTPQMWAAFDEALNIIEELGATILDPADLPSADELLSNDMITILSVDFKIELNQYLKWLEHVPTGVQTLTDLIKFNQEHADLELPEDYDQSRLIKSDATTGRSSEYDRALARNLELGATKGIDAVLKEYNLDALVFPGIDSAIAAALAGYPIITVPLSFYPDDTLVTKTGPKTVYPAPGLPIGLSFIGLAFSEYDLLGYAYAFEQKTKTRLMRKAYPSAVPRTQLKDVIGRA</sequence>
<dbReference type="SUPFAM" id="SSF75304">
    <property type="entry name" value="Amidase signature (AS) enzymes"/>
    <property type="match status" value="1"/>
</dbReference>
<feature type="domain" description="Amidase" evidence="1">
    <location>
        <begin position="29"/>
        <end position="486"/>
    </location>
</feature>
<comment type="caution">
    <text evidence="2">The sequence shown here is derived from an EMBL/GenBank/DDBJ whole genome shotgun (WGS) entry which is preliminary data.</text>
</comment>
<dbReference type="InterPro" id="IPR023631">
    <property type="entry name" value="Amidase_dom"/>
</dbReference>
<dbReference type="PANTHER" id="PTHR42678:SF34">
    <property type="entry name" value="OS04G0183300 PROTEIN"/>
    <property type="match status" value="1"/>
</dbReference>
<name>A0A0W0ETT9_MONRR</name>
<protein>
    <recommendedName>
        <fullName evidence="1">Amidase domain-containing protein</fullName>
    </recommendedName>
</protein>
<evidence type="ECO:0000259" key="1">
    <source>
        <dbReference type="Pfam" id="PF01425"/>
    </source>
</evidence>
<accession>A0A0W0ETT9</accession>
<evidence type="ECO:0000313" key="3">
    <source>
        <dbReference type="Proteomes" id="UP000054988"/>
    </source>
</evidence>
<organism evidence="2 3">
    <name type="scientific">Moniliophthora roreri</name>
    <name type="common">Frosty pod rot fungus</name>
    <name type="synonym">Monilia roreri</name>
    <dbReference type="NCBI Taxonomy" id="221103"/>
    <lineage>
        <taxon>Eukaryota</taxon>
        <taxon>Fungi</taxon>
        <taxon>Dikarya</taxon>
        <taxon>Basidiomycota</taxon>
        <taxon>Agaricomycotina</taxon>
        <taxon>Agaricomycetes</taxon>
        <taxon>Agaricomycetidae</taxon>
        <taxon>Agaricales</taxon>
        <taxon>Marasmiineae</taxon>
        <taxon>Marasmiaceae</taxon>
        <taxon>Moniliophthora</taxon>
    </lineage>
</organism>
<proteinExistence type="predicted"/>
<dbReference type="Gene3D" id="3.90.1300.10">
    <property type="entry name" value="Amidase signature (AS) domain"/>
    <property type="match status" value="1"/>
</dbReference>